<accession>A0A369JN63</accession>
<feature type="compositionally biased region" description="Basic and acidic residues" evidence="1">
    <location>
        <begin position="87"/>
        <end position="103"/>
    </location>
</feature>
<evidence type="ECO:0000313" key="3">
    <source>
        <dbReference type="Proteomes" id="UP000076154"/>
    </source>
</evidence>
<name>A0A369JN63_HYPMA</name>
<dbReference type="AlphaFoldDB" id="A0A369JN63"/>
<sequence>MVASLVSVWSSFPLCCRTSHLHHCIPPVQILPTMSDQVSDQVSQVLLGQQKDAEKARKDNKESYKALKENEASRADKRAAQKAAHIAADESKAYGDAAEALKK</sequence>
<gene>
    <name evidence="2" type="ORF">Hypma_012641</name>
</gene>
<organism evidence="2 3">
    <name type="scientific">Hypsizygus marmoreus</name>
    <name type="common">White beech mushroom</name>
    <name type="synonym">Agaricus marmoreus</name>
    <dbReference type="NCBI Taxonomy" id="39966"/>
    <lineage>
        <taxon>Eukaryota</taxon>
        <taxon>Fungi</taxon>
        <taxon>Dikarya</taxon>
        <taxon>Basidiomycota</taxon>
        <taxon>Agaricomycotina</taxon>
        <taxon>Agaricomycetes</taxon>
        <taxon>Agaricomycetidae</taxon>
        <taxon>Agaricales</taxon>
        <taxon>Tricholomatineae</taxon>
        <taxon>Lyophyllaceae</taxon>
        <taxon>Hypsizygus</taxon>
    </lineage>
</organism>
<feature type="region of interest" description="Disordered" evidence="1">
    <location>
        <begin position="49"/>
        <end position="103"/>
    </location>
</feature>
<evidence type="ECO:0000256" key="1">
    <source>
        <dbReference type="SAM" id="MobiDB-lite"/>
    </source>
</evidence>
<evidence type="ECO:0000313" key="2">
    <source>
        <dbReference type="EMBL" id="RDB20226.1"/>
    </source>
</evidence>
<dbReference type="InParanoid" id="A0A369JN63"/>
<dbReference type="Proteomes" id="UP000076154">
    <property type="component" value="Unassembled WGS sequence"/>
</dbReference>
<keyword evidence="3" id="KW-1185">Reference proteome</keyword>
<protein>
    <submittedName>
        <fullName evidence="2">Uncharacterized protein</fullName>
    </submittedName>
</protein>
<dbReference type="EMBL" id="LUEZ02000069">
    <property type="protein sequence ID" value="RDB20226.1"/>
    <property type="molecule type" value="Genomic_DNA"/>
</dbReference>
<proteinExistence type="predicted"/>
<reference evidence="2" key="1">
    <citation type="submission" date="2018-04" db="EMBL/GenBank/DDBJ databases">
        <title>Whole genome sequencing of Hypsizygus marmoreus.</title>
        <authorList>
            <person name="Choi I.-G."/>
            <person name="Min B."/>
            <person name="Kim J.-G."/>
            <person name="Kim S."/>
            <person name="Oh Y.-L."/>
            <person name="Kong W.-S."/>
            <person name="Park H."/>
            <person name="Jeong J."/>
            <person name="Song E.-S."/>
        </authorList>
    </citation>
    <scope>NUCLEOTIDE SEQUENCE [LARGE SCALE GENOMIC DNA]</scope>
    <source>
        <strain evidence="2">51987-8</strain>
    </source>
</reference>
<feature type="compositionally biased region" description="Basic and acidic residues" evidence="1">
    <location>
        <begin position="51"/>
        <end position="79"/>
    </location>
</feature>
<comment type="caution">
    <text evidence="2">The sequence shown here is derived from an EMBL/GenBank/DDBJ whole genome shotgun (WGS) entry which is preliminary data.</text>
</comment>